<dbReference type="Gene3D" id="1.10.579.10">
    <property type="entry name" value="DNA Cyclobutane Dipyrimidine Photolyase, subunit A, domain 3"/>
    <property type="match status" value="1"/>
</dbReference>
<dbReference type="PRINTS" id="PR00147">
    <property type="entry name" value="DNAPHOTLYASE"/>
</dbReference>
<comment type="caution">
    <text evidence="9">The sequence shown here is derived from an EMBL/GenBank/DDBJ whole genome shotgun (WGS) entry which is preliminary data.</text>
</comment>
<evidence type="ECO:0000256" key="3">
    <source>
        <dbReference type="ARBA" id="ARBA00022630"/>
    </source>
</evidence>
<dbReference type="SUPFAM" id="SSF48173">
    <property type="entry name" value="Cryptochrome/photolyase FAD-binding domain"/>
    <property type="match status" value="1"/>
</dbReference>
<dbReference type="Pfam" id="PF03441">
    <property type="entry name" value="FAD_binding_7"/>
    <property type="match status" value="1"/>
</dbReference>
<dbReference type="InterPro" id="IPR036134">
    <property type="entry name" value="Crypto/Photolyase_FAD-like_sf"/>
</dbReference>
<dbReference type="PROSITE" id="PS51645">
    <property type="entry name" value="PHR_CRY_ALPHA_BETA"/>
    <property type="match status" value="1"/>
</dbReference>
<evidence type="ECO:0000313" key="10">
    <source>
        <dbReference type="Proteomes" id="UP001595776"/>
    </source>
</evidence>
<evidence type="ECO:0000256" key="4">
    <source>
        <dbReference type="ARBA" id="ARBA00022827"/>
    </source>
</evidence>
<dbReference type="EMBL" id="JBHSCR010000017">
    <property type="protein sequence ID" value="MFC4349430.1"/>
    <property type="molecule type" value="Genomic_DNA"/>
</dbReference>
<comment type="similarity">
    <text evidence="6">Belongs to the DNA photolyase family.</text>
</comment>
<gene>
    <name evidence="9" type="ORF">ACFO5Q_16375</name>
</gene>
<proteinExistence type="inferred from homology"/>
<evidence type="ECO:0000256" key="1">
    <source>
        <dbReference type="ARBA" id="ARBA00001932"/>
    </source>
</evidence>
<dbReference type="Pfam" id="PF00875">
    <property type="entry name" value="DNA_photolyase"/>
    <property type="match status" value="1"/>
</dbReference>
<feature type="domain" description="Photolyase/cryptochrome alpha/beta" evidence="8">
    <location>
        <begin position="4"/>
        <end position="131"/>
    </location>
</feature>
<dbReference type="RefSeq" id="WP_380084422.1">
    <property type="nucleotide sequence ID" value="NZ_JBHSCR010000017.1"/>
</dbReference>
<dbReference type="Proteomes" id="UP001595776">
    <property type="component" value="Unassembled WGS sequence"/>
</dbReference>
<feature type="region of interest" description="Disordered" evidence="7">
    <location>
        <begin position="164"/>
        <end position="183"/>
    </location>
</feature>
<evidence type="ECO:0000313" key="9">
    <source>
        <dbReference type="EMBL" id="MFC4349430.1"/>
    </source>
</evidence>
<dbReference type="PROSITE" id="PS00394">
    <property type="entry name" value="DNA_PHOTOLYASES_1_1"/>
    <property type="match status" value="1"/>
</dbReference>
<dbReference type="InterPro" id="IPR014729">
    <property type="entry name" value="Rossmann-like_a/b/a_fold"/>
</dbReference>
<dbReference type="Gene3D" id="1.25.40.80">
    <property type="match status" value="1"/>
</dbReference>
<keyword evidence="10" id="KW-1185">Reference proteome</keyword>
<sequence>MPLKPILLLMNETLRLDDHMALVSACESGAPVIPLFILDDAGAGDWKLGGARRWWLRESLKRLEKSLQAKGSRLILRSGNTAEMVSGLLGDVSAVYMTRSYSPIGRRVQEEIHQQCTVHDVDCRRFAGNLLLEPEDVRTKTGGIYEVFSPFWRRALELIDGSPPLGAPDRIPAPDAWPESDDLDDLKLDPKPAHWAEPIAATWVPGEDAAHDMLAKFLAEAARDYKAKRDVPGVEATSRLSPYLANGEISPRRIWAETQLHVMTNEQDRTGGDWFLRELGWREFSTHLLFNNPTLPVRPLKAQFEDFPWREGMDDKVEAWQQGRTGFPIVDAGMRQLWQTGWMHNRVRMIVASFLVKDMLWHWRTGEDWFWDTLVDADLANNAASWQWVAGCGADAAPYFRIFNPITQGEKFDPEGDYIRTYVPELSDLPNDYIHKPFEAPAGVLKMAGISLGETYPKPILDRKACRERALAALASIKKAA</sequence>
<accession>A0ABV8UE46</accession>
<dbReference type="InterPro" id="IPR006050">
    <property type="entry name" value="DNA_photolyase_N"/>
</dbReference>
<dbReference type="InterPro" id="IPR018394">
    <property type="entry name" value="DNA_photolyase_1_CS_C"/>
</dbReference>
<evidence type="ECO:0000256" key="7">
    <source>
        <dbReference type="SAM" id="MobiDB-lite"/>
    </source>
</evidence>
<reference evidence="10" key="1">
    <citation type="journal article" date="2019" name="Int. J. Syst. Evol. Microbiol.">
        <title>The Global Catalogue of Microorganisms (GCM) 10K type strain sequencing project: providing services to taxonomists for standard genome sequencing and annotation.</title>
        <authorList>
            <consortium name="The Broad Institute Genomics Platform"/>
            <consortium name="The Broad Institute Genome Sequencing Center for Infectious Disease"/>
            <person name="Wu L."/>
            <person name="Ma J."/>
        </authorList>
    </citation>
    <scope>NUCLEOTIDE SEQUENCE [LARGE SCALE GENOMIC DNA]</scope>
    <source>
        <strain evidence="10">CGMCC 1.15304</strain>
    </source>
</reference>
<dbReference type="GO" id="GO:0003904">
    <property type="term" value="F:deoxyribodipyrimidine photo-lyase activity"/>
    <property type="evidence" value="ECO:0007669"/>
    <property type="project" value="UniProtKB-EC"/>
</dbReference>
<name>A0ABV8UE46_9PROT</name>
<protein>
    <submittedName>
        <fullName evidence="9">Cryptochrome/photolyase family protein</fullName>
        <ecNumber evidence="9">4.1.99.3</ecNumber>
    </submittedName>
</protein>
<keyword evidence="9" id="KW-0456">Lyase</keyword>
<organism evidence="9 10">
    <name type="scientific">Kordiimonas lipolytica</name>
    <dbReference type="NCBI Taxonomy" id="1662421"/>
    <lineage>
        <taxon>Bacteria</taxon>
        <taxon>Pseudomonadati</taxon>
        <taxon>Pseudomonadota</taxon>
        <taxon>Alphaproteobacteria</taxon>
        <taxon>Kordiimonadales</taxon>
        <taxon>Kordiimonadaceae</taxon>
        <taxon>Kordiimonas</taxon>
    </lineage>
</organism>
<keyword evidence="5 6" id="KW-0157">Chromophore</keyword>
<dbReference type="PANTHER" id="PTHR11455:SF9">
    <property type="entry name" value="CRYPTOCHROME CIRCADIAN CLOCK 5 ISOFORM X1"/>
    <property type="match status" value="1"/>
</dbReference>
<dbReference type="InterPro" id="IPR002081">
    <property type="entry name" value="Cryptochrome/DNA_photolyase_1"/>
</dbReference>
<dbReference type="PANTHER" id="PTHR11455">
    <property type="entry name" value="CRYPTOCHROME"/>
    <property type="match status" value="1"/>
</dbReference>
<keyword evidence="3 6" id="KW-0285">Flavoprotein</keyword>
<comment type="cofactor">
    <cofactor evidence="1">
        <name>(6R)-5,10-methylene-5,6,7,8-tetrahydrofolate</name>
        <dbReference type="ChEBI" id="CHEBI:15636"/>
    </cofactor>
</comment>
<dbReference type="InterPro" id="IPR005101">
    <property type="entry name" value="Cryptochr/Photolyase_FAD-bd"/>
</dbReference>
<dbReference type="EC" id="4.1.99.3" evidence="9"/>
<dbReference type="Gene3D" id="3.40.50.620">
    <property type="entry name" value="HUPs"/>
    <property type="match status" value="1"/>
</dbReference>
<evidence type="ECO:0000256" key="2">
    <source>
        <dbReference type="ARBA" id="ARBA00001974"/>
    </source>
</evidence>
<evidence type="ECO:0000259" key="8">
    <source>
        <dbReference type="PROSITE" id="PS51645"/>
    </source>
</evidence>
<comment type="cofactor">
    <cofactor evidence="2">
        <name>FAD</name>
        <dbReference type="ChEBI" id="CHEBI:57692"/>
    </cofactor>
</comment>
<evidence type="ECO:0000256" key="5">
    <source>
        <dbReference type="ARBA" id="ARBA00022991"/>
    </source>
</evidence>
<evidence type="ECO:0000256" key="6">
    <source>
        <dbReference type="RuleBase" id="RU004182"/>
    </source>
</evidence>
<dbReference type="InterPro" id="IPR036155">
    <property type="entry name" value="Crypto/Photolyase_N_sf"/>
</dbReference>
<keyword evidence="4 6" id="KW-0274">FAD</keyword>
<dbReference type="SUPFAM" id="SSF52425">
    <property type="entry name" value="Cryptochrome/photolyase, N-terminal domain"/>
    <property type="match status" value="1"/>
</dbReference>